<gene>
    <name evidence="6" type="primary">flgL</name>
    <name evidence="6" type="ORF">QF206_02640</name>
</gene>
<keyword evidence="6" id="KW-0966">Cell projection</keyword>
<dbReference type="InterPro" id="IPR046358">
    <property type="entry name" value="Flagellin_C"/>
</dbReference>
<dbReference type="PANTHER" id="PTHR42792">
    <property type="entry name" value="FLAGELLIN"/>
    <property type="match status" value="1"/>
</dbReference>
<evidence type="ECO:0000259" key="5">
    <source>
        <dbReference type="Pfam" id="PF00700"/>
    </source>
</evidence>
<dbReference type="InterPro" id="IPR001492">
    <property type="entry name" value="Flagellin"/>
</dbReference>
<evidence type="ECO:0000259" key="4">
    <source>
        <dbReference type="Pfam" id="PF00669"/>
    </source>
</evidence>
<organism evidence="6 7">
    <name type="scientific">Ruicaihuangia caeni</name>
    <dbReference type="NCBI Taxonomy" id="3042517"/>
    <lineage>
        <taxon>Bacteria</taxon>
        <taxon>Bacillati</taxon>
        <taxon>Actinomycetota</taxon>
        <taxon>Actinomycetes</taxon>
        <taxon>Micrococcales</taxon>
        <taxon>Microbacteriaceae</taxon>
        <taxon>Ruicaihuangia</taxon>
    </lineage>
</organism>
<feature type="domain" description="Flagellin N-terminal" evidence="4">
    <location>
        <begin position="10"/>
        <end position="141"/>
    </location>
</feature>
<dbReference type="InterPro" id="IPR001029">
    <property type="entry name" value="Flagellin_N"/>
</dbReference>
<comment type="similarity">
    <text evidence="2">Belongs to the bacterial flagellin family.</text>
</comment>
<dbReference type="GO" id="GO:0009424">
    <property type="term" value="C:bacterial-type flagellum hook"/>
    <property type="evidence" value="ECO:0007669"/>
    <property type="project" value="InterPro"/>
</dbReference>
<evidence type="ECO:0000256" key="1">
    <source>
        <dbReference type="ARBA" id="ARBA00004365"/>
    </source>
</evidence>
<proteinExistence type="inferred from homology"/>
<comment type="subcellular location">
    <subcellularLocation>
        <location evidence="1">Bacterial flagellum</location>
    </subcellularLocation>
</comment>
<evidence type="ECO:0000256" key="3">
    <source>
        <dbReference type="ARBA" id="ARBA00023143"/>
    </source>
</evidence>
<dbReference type="InterPro" id="IPR013384">
    <property type="entry name" value="Flagell_FlgL"/>
</dbReference>
<dbReference type="SUPFAM" id="SSF64518">
    <property type="entry name" value="Phase 1 flagellin"/>
    <property type="match status" value="1"/>
</dbReference>
<protein>
    <submittedName>
        <fullName evidence="6">Flagellar hook-associated protein FlgL</fullName>
    </submittedName>
</protein>
<evidence type="ECO:0000313" key="6">
    <source>
        <dbReference type="EMBL" id="MDI2097865.1"/>
    </source>
</evidence>
<dbReference type="Pfam" id="PF00700">
    <property type="entry name" value="Flagellin_C"/>
    <property type="match status" value="1"/>
</dbReference>
<dbReference type="EMBL" id="JASATX010000001">
    <property type="protein sequence ID" value="MDI2097865.1"/>
    <property type="molecule type" value="Genomic_DNA"/>
</dbReference>
<feature type="domain" description="Flagellin C-terminal" evidence="5">
    <location>
        <begin position="209"/>
        <end position="291"/>
    </location>
</feature>
<dbReference type="GO" id="GO:0005198">
    <property type="term" value="F:structural molecule activity"/>
    <property type="evidence" value="ECO:0007669"/>
    <property type="project" value="InterPro"/>
</dbReference>
<comment type="caution">
    <text evidence="6">The sequence shown here is derived from an EMBL/GenBank/DDBJ whole genome shotgun (WGS) entry which is preliminary data.</text>
</comment>
<sequence length="293" mass="30404">MISRTPGSLMASNALMNLNSARAELARRHEQASSQRALLAPSDDPAATATAMQVRSAISSNAQHARNLDDAKGWLSTVDGALASTTGILQHVRDLTVRGANQGALSSTAREAIAAELDGLADDLLAQANTQYLGRSVFAGTSGAGVAFTPAFAHTGTGAPVERRIADNTTVRVDADGAAIFGTGTGSMFALVRSIADDLRAGTPVGAHIGAVDSHLDSVLEHHAAVGARHNQIMRTEGLNMADAVSLEAARSGVEDVDLAEAIMNLQLQQTSYQAALHVTSRVLQSTLMDFLA</sequence>
<dbReference type="AlphaFoldDB" id="A0AAW6T208"/>
<dbReference type="PANTHER" id="PTHR42792:SF1">
    <property type="entry name" value="FLAGELLAR HOOK-ASSOCIATED PROTEIN 3"/>
    <property type="match status" value="1"/>
</dbReference>
<evidence type="ECO:0000313" key="7">
    <source>
        <dbReference type="Proteomes" id="UP001321506"/>
    </source>
</evidence>
<accession>A0AAW6T208</accession>
<dbReference type="NCBIfam" id="TIGR02550">
    <property type="entry name" value="flagell_flgL"/>
    <property type="match status" value="1"/>
</dbReference>
<keyword evidence="6" id="KW-0969">Cilium</keyword>
<dbReference type="Pfam" id="PF00669">
    <property type="entry name" value="Flagellin_N"/>
    <property type="match status" value="1"/>
</dbReference>
<dbReference type="GO" id="GO:0071973">
    <property type="term" value="P:bacterial-type flagellum-dependent cell motility"/>
    <property type="evidence" value="ECO:0007669"/>
    <property type="project" value="InterPro"/>
</dbReference>
<dbReference type="Proteomes" id="UP001321506">
    <property type="component" value="Unassembled WGS sequence"/>
</dbReference>
<dbReference type="Gene3D" id="1.20.1330.10">
    <property type="entry name" value="f41 fragment of flagellin, N-terminal domain"/>
    <property type="match status" value="1"/>
</dbReference>
<reference evidence="6 7" key="1">
    <citation type="submission" date="2023-04" db="EMBL/GenBank/DDBJ databases">
        <title>Klugiella caeni sp. nov. isolated from the sludge of biochemical tank.</title>
        <authorList>
            <person name="Geng K."/>
        </authorList>
    </citation>
    <scope>NUCLEOTIDE SEQUENCE [LARGE SCALE GENOMIC DNA]</scope>
    <source>
        <strain evidence="6 7">YN-L-19</strain>
    </source>
</reference>
<keyword evidence="6" id="KW-0282">Flagellum</keyword>
<dbReference type="RefSeq" id="WP_281487641.1">
    <property type="nucleotide sequence ID" value="NZ_JASATX010000001.1"/>
</dbReference>
<evidence type="ECO:0000256" key="2">
    <source>
        <dbReference type="ARBA" id="ARBA00005709"/>
    </source>
</evidence>
<keyword evidence="3" id="KW-0975">Bacterial flagellum</keyword>
<keyword evidence="7" id="KW-1185">Reference proteome</keyword>
<name>A0AAW6T208_9MICO</name>